<gene>
    <name evidence="1" type="ORF">PACLA_8A025732</name>
</gene>
<dbReference type="OrthoDB" id="5972392at2759"/>
<comment type="caution">
    <text evidence="1">The sequence shown here is derived from an EMBL/GenBank/DDBJ whole genome shotgun (WGS) entry which is preliminary data.</text>
</comment>
<name>A0A7D9HLE8_PARCT</name>
<accession>A0A7D9HLE8</accession>
<dbReference type="Proteomes" id="UP001152795">
    <property type="component" value="Unassembled WGS sequence"/>
</dbReference>
<dbReference type="Gene3D" id="3.40.50.300">
    <property type="entry name" value="P-loop containing nucleotide triphosphate hydrolases"/>
    <property type="match status" value="1"/>
</dbReference>
<dbReference type="EMBL" id="CACRXK020001183">
    <property type="protein sequence ID" value="CAB3987502.1"/>
    <property type="molecule type" value="Genomic_DNA"/>
</dbReference>
<dbReference type="SUPFAM" id="SSF52540">
    <property type="entry name" value="P-loop containing nucleoside triphosphate hydrolases"/>
    <property type="match status" value="1"/>
</dbReference>
<evidence type="ECO:0000313" key="2">
    <source>
        <dbReference type="Proteomes" id="UP001152795"/>
    </source>
</evidence>
<protein>
    <submittedName>
        <fullName evidence="1">Uncharacterized protein</fullName>
    </submittedName>
</protein>
<keyword evidence="2" id="KW-1185">Reference proteome</keyword>
<dbReference type="InterPro" id="IPR027417">
    <property type="entry name" value="P-loop_NTPase"/>
</dbReference>
<proteinExistence type="predicted"/>
<reference evidence="1" key="1">
    <citation type="submission" date="2020-04" db="EMBL/GenBank/DDBJ databases">
        <authorList>
            <person name="Alioto T."/>
            <person name="Alioto T."/>
            <person name="Gomez Garrido J."/>
        </authorList>
    </citation>
    <scope>NUCLEOTIDE SEQUENCE</scope>
    <source>
        <strain evidence="1">A484AB</strain>
    </source>
</reference>
<sequence>MDPNLKACFWLQISGPSGSGKTVWVKKFLENLPQMINRNVDQIIYCYGEYQPIFDEIRQNMPEIQFYEGLPDVKGITDPSFYTLMIIDDLQNELLDNLELANLFTKGSHHRSISVIFLQQALFNKGKFSRLCSLNCHYMVVFKSPRDQTVISTLARQMYPGCGQYLIEAYKDATEEAYSYLLIDLHPQTEDKYRLRAKIFPDERQVFYVKK</sequence>
<organism evidence="1 2">
    <name type="scientific">Paramuricea clavata</name>
    <name type="common">Red gorgonian</name>
    <name type="synonym">Violescent sea-whip</name>
    <dbReference type="NCBI Taxonomy" id="317549"/>
    <lineage>
        <taxon>Eukaryota</taxon>
        <taxon>Metazoa</taxon>
        <taxon>Cnidaria</taxon>
        <taxon>Anthozoa</taxon>
        <taxon>Octocorallia</taxon>
        <taxon>Malacalcyonacea</taxon>
        <taxon>Plexauridae</taxon>
        <taxon>Paramuricea</taxon>
    </lineage>
</organism>
<evidence type="ECO:0000313" key="1">
    <source>
        <dbReference type="EMBL" id="CAB3987502.1"/>
    </source>
</evidence>
<dbReference type="AlphaFoldDB" id="A0A7D9HLE8"/>